<dbReference type="KEGG" id="dli:dnl_09220"/>
<dbReference type="Proteomes" id="UP000663720">
    <property type="component" value="Chromosome"/>
</dbReference>
<evidence type="ECO:0000313" key="3">
    <source>
        <dbReference type="Proteomes" id="UP000663720"/>
    </source>
</evidence>
<evidence type="ECO:0000313" key="2">
    <source>
        <dbReference type="EMBL" id="QTA78692.1"/>
    </source>
</evidence>
<gene>
    <name evidence="2" type="ORF">dnl_09220</name>
</gene>
<dbReference type="EMBL" id="CP061799">
    <property type="protein sequence ID" value="QTA78692.1"/>
    <property type="molecule type" value="Genomic_DNA"/>
</dbReference>
<keyword evidence="3" id="KW-1185">Reference proteome</keyword>
<organism evidence="2 3">
    <name type="scientific">Desulfonema limicola</name>
    <dbReference type="NCBI Taxonomy" id="45656"/>
    <lineage>
        <taxon>Bacteria</taxon>
        <taxon>Pseudomonadati</taxon>
        <taxon>Thermodesulfobacteriota</taxon>
        <taxon>Desulfobacteria</taxon>
        <taxon>Desulfobacterales</taxon>
        <taxon>Desulfococcaceae</taxon>
        <taxon>Desulfonema</taxon>
    </lineage>
</organism>
<dbReference type="RefSeq" id="WP_207690520.1">
    <property type="nucleotide sequence ID" value="NZ_CP061799.1"/>
</dbReference>
<sequence>MSKTSLTKKDIYKLSQQHTWAAEGVSDYPPLDPLVGQSTFFNRFKTFIHTVDHEADNFAHVFAVEGEWGLGKSRLGHELIAQINDCSKGWFVRDESYELHDSGLFDTKGFEHYLGLYIRYSQVVSEFQNSDNWFGFGLYRALIPLATKAFDNSIQSEIAKQSLRRLESMGFESDKLAEHLQLAKQHDDQTLYEDSNLVTELVRNAHKYLQNFGIRYVLVVLDELETVAEAATFGLEADDARQLDGQAIRLIGKAIKEEDPRRKLPWLRYVALCSPLLGQQLREIQSVARRFELVELEQNAFSDVSDYLSRLRDADKLRFDYPVGLVEAAYAMSGANFGWFNVIMANVDVVLEQYENAGRPIPAVGEVFEAVLAGSGRVEKHVLDRHAIEGIRSPNHTMDQELLKAARHLLYGQLPVSLNNCPQRTRELLNHENEDSEPVASLYCKVKWDAFDCRRALEEAKFQRQQDKWFYPSVDQGISLKTLIQNLRTFAISETETNALLIPLSLSEFKHLVVLLYDHPAAEFAADALWHKLLGTQLIISDEEATHIGPSVAMLLKLDLRYRRHQHNSMIFREPALADAHEQAMKDFEQAWSQDDTLRFRTRLTGLFRLLDKNWQYAEESLPNNENLVIQMAPRGHGKGSTGGLFFCDALKLHPKNMAWFAWVNSKKDLQNLHTIIARTREESGRFPVMAFTASIGVADYYHRGGASETLKDDIIIYQLNISENDMLERIGLLPQFCTDFDMNEGVFTGRFKNRLNALRDFAYQAIHAWRRKLNDRGLIAYPLRAAGKMNPNDRDLLFRAWHLMAVKQPEIKWLNDLLPEHDINADDLANLFSRLVIDRKLQTIGFEPGEQAGFFADMENPSRSFAQIPCFLAKIANPASPVSWDINKAMRDWYWGYLWSGSGLSPKSIFEDWMWWCSELHLYKIEDSNAKQGRWISLTRAELENTITEAVNWFDANDEGYRAEVKILERVYGYDRIPALFAPLGSSPVGTETVEADDRIKNARQLFDRLKIKEESLTSSDNLEDIVKAMPSILQARSELLTQVEMVKPRNPKVKLDKLDNLKTISLDNKKESLFERVTRARMFADRVVNIFEKICFQTDKLIKDINEDCRDLNHFPKNLFILSLETVRNIVEGALQQSRESETARQERGAGSDTLLHFLRSLQLDKAAERLELLLSEVGCSAGSEQIKPLSDIEGHIISAYSQCKKQFQDVQKNYETNSKRIDKASEILESLPRDYEKQEDPAELVKLHQKLLLIKDAFEELTEQAQNERERFSQQARKGNFKTIRDIPERLLKPVRDQISVTGGELNKIENRIDTYRKNRLVNANGDLLLLFNPLFSACGKSPVLQMSMDEIKNDTLHNLNVKIDLREQNILKKAETLLKPINISPVNISIDRWKEIAREIINNRSPELSPDEHKALVDKKIIRVRYAFGEQR</sequence>
<evidence type="ECO:0000256" key="1">
    <source>
        <dbReference type="SAM" id="Coils"/>
    </source>
</evidence>
<reference evidence="2" key="1">
    <citation type="journal article" date="2021" name="Microb. Physiol.">
        <title>Proteogenomic Insights into the Physiology of Marine, Sulfate-Reducing, Filamentous Desulfonema limicola and Desulfonema magnum.</title>
        <authorList>
            <person name="Schnaars V."/>
            <person name="Wohlbrand L."/>
            <person name="Scheve S."/>
            <person name="Hinrichs C."/>
            <person name="Reinhardt R."/>
            <person name="Rabus R."/>
        </authorList>
    </citation>
    <scope>NUCLEOTIDE SEQUENCE</scope>
    <source>
        <strain evidence="2">5ac10</strain>
    </source>
</reference>
<proteinExistence type="predicted"/>
<keyword evidence="1" id="KW-0175">Coiled coil</keyword>
<name>A0A975B4K5_9BACT</name>
<accession>A0A975B4K5</accession>
<feature type="coiled-coil region" evidence="1">
    <location>
        <begin position="1254"/>
        <end position="1281"/>
    </location>
</feature>
<protein>
    <submittedName>
        <fullName evidence="2">Uncharacterized protein</fullName>
    </submittedName>
</protein>